<sequence>MSTERLISGGDQSAVSSSHSLRCFGEAAAARIFEELPTATIVSVSRPDASDITPLLLSYTIELQYKQVELSTVLYKRACPNKLCLIGQVIVALPFHLGSNKGNRISGKDFGRDMVNAKTTYTGIGDCCLTFSPHSLVPWTIAKWLPVVKEWLHYIGLGDHAAVVHDEDEPDDGAVPIYHDDTVKSRYVPSRAALPIIRPAIGKQQHISDKAKAAMQGYLNHFLGNLDIINSREVCKFLEVSRLSFSKEYGPKMKEGYVMVKHLGRFSEDNTCSGCCLCHCSGCCGNNWRKVWLILKPGFLAFLDNHFDTKLLDIIVFDVLPASNAKGDDEVHLAKVLKERNPLRHAFEVSCGNRNIKLRTTSHAKVQDWVYAINAVGSKRSESWCHPHRFNSFAPIKGLIEDGSLAQWFIDGKAAFEAIALSIESAKSEIYMTGWWLCPELYLRRPFHNHSSSRLDALLEAKAKEGVQIHILLYKEVSLALKINSLYSKRKLLNIHENVKVLRYPDHLSTGIYLWSHHEKLFIVDHKICFIGGLDLCFGRYDTTEHRVGDFPPFLWPGKDYYNPRESEPNSWEDTLKDELDREKYPRMPWHDVHCAVWGPPCRDIARHFCSALEPCKGLLLYFFMDCELVSVTNIFFPLSIQRSKAPNEQTIPLLMPQHHMVLPHYMGRSSSIDIERKTSEVNTEEIGRKDFFSPQTPPEDIPLLLPHEADGPDSTIMENKSNGLNSNDHFPAELSDRFTGSSFSYQDSGCPTSGDTRSGFSDDDYSSDPQSGMLMEQSQSLICKSKIIGGKPKSKPSKLCQPME</sequence>
<name>A0AAW2R6V6_9LAMI</name>
<dbReference type="Pfam" id="PF00169">
    <property type="entry name" value="PH"/>
    <property type="match status" value="1"/>
</dbReference>
<feature type="compositionally biased region" description="Polar residues" evidence="7">
    <location>
        <begin position="717"/>
        <end position="727"/>
    </location>
</feature>
<evidence type="ECO:0000259" key="8">
    <source>
        <dbReference type="PROSITE" id="PS50003"/>
    </source>
</evidence>
<dbReference type="CDD" id="cd01254">
    <property type="entry name" value="PH_PLD"/>
    <property type="match status" value="1"/>
</dbReference>
<keyword evidence="6" id="KW-0443">Lipid metabolism</keyword>
<dbReference type="Pfam" id="PF00614">
    <property type="entry name" value="PLDc"/>
    <property type="match status" value="1"/>
</dbReference>
<feature type="region of interest" description="Disordered" evidence="7">
    <location>
        <begin position="708"/>
        <end position="727"/>
    </location>
</feature>
<dbReference type="PANTHER" id="PTHR18896">
    <property type="entry name" value="PHOSPHOLIPASE D"/>
    <property type="match status" value="1"/>
</dbReference>
<dbReference type="Gene3D" id="2.30.29.30">
    <property type="entry name" value="Pleckstrin-homology domain (PH domain)/Phosphotyrosine-binding domain (PTB)"/>
    <property type="match status" value="1"/>
</dbReference>
<dbReference type="SMART" id="SM00233">
    <property type="entry name" value="PH"/>
    <property type="match status" value="1"/>
</dbReference>
<evidence type="ECO:0000256" key="6">
    <source>
        <dbReference type="ARBA" id="ARBA00023098"/>
    </source>
</evidence>
<dbReference type="SUPFAM" id="SSF56024">
    <property type="entry name" value="Phospholipase D/nuclease"/>
    <property type="match status" value="1"/>
</dbReference>
<evidence type="ECO:0000256" key="4">
    <source>
        <dbReference type="ARBA" id="ARBA00022801"/>
    </source>
</evidence>
<gene>
    <name evidence="10" type="ORF">Scaly_0696600</name>
</gene>
<dbReference type="InterPro" id="IPR015679">
    <property type="entry name" value="PLipase_D_fam"/>
</dbReference>
<evidence type="ECO:0000256" key="3">
    <source>
        <dbReference type="ARBA" id="ARBA00022737"/>
    </source>
</evidence>
<dbReference type="InterPro" id="IPR001849">
    <property type="entry name" value="PH_domain"/>
</dbReference>
<dbReference type="InterPro" id="IPR011993">
    <property type="entry name" value="PH-like_dom_sf"/>
</dbReference>
<comment type="catalytic activity">
    <reaction evidence="1">
        <text>a 1,2-diacyl-sn-glycero-3-phosphocholine + H2O = a 1,2-diacyl-sn-glycero-3-phosphate + choline + H(+)</text>
        <dbReference type="Rhea" id="RHEA:14445"/>
        <dbReference type="ChEBI" id="CHEBI:15354"/>
        <dbReference type="ChEBI" id="CHEBI:15377"/>
        <dbReference type="ChEBI" id="CHEBI:15378"/>
        <dbReference type="ChEBI" id="CHEBI:57643"/>
        <dbReference type="ChEBI" id="CHEBI:58608"/>
        <dbReference type="EC" id="3.1.4.4"/>
    </reaction>
</comment>
<keyword evidence="4" id="KW-0378">Hydrolase</keyword>
<feature type="domain" description="PH" evidence="8">
    <location>
        <begin position="251"/>
        <end position="378"/>
    </location>
</feature>
<dbReference type="PANTHER" id="PTHR18896:SF133">
    <property type="entry name" value="PHOSPHOLIPASE D ZETA 2"/>
    <property type="match status" value="1"/>
</dbReference>
<dbReference type="GO" id="GO:0005886">
    <property type="term" value="C:plasma membrane"/>
    <property type="evidence" value="ECO:0007669"/>
    <property type="project" value="TreeGrafter"/>
</dbReference>
<reference evidence="10" key="1">
    <citation type="submission" date="2020-06" db="EMBL/GenBank/DDBJ databases">
        <authorList>
            <person name="Li T."/>
            <person name="Hu X."/>
            <person name="Zhang T."/>
            <person name="Song X."/>
            <person name="Zhang H."/>
            <person name="Dai N."/>
            <person name="Sheng W."/>
            <person name="Hou X."/>
            <person name="Wei L."/>
        </authorList>
    </citation>
    <scope>NUCLEOTIDE SEQUENCE</scope>
    <source>
        <strain evidence="10">KEN8</strain>
        <tissue evidence="10">Leaf</tissue>
    </source>
</reference>
<dbReference type="EMBL" id="JACGWM010000004">
    <property type="protein sequence ID" value="KAL0375790.1"/>
    <property type="molecule type" value="Genomic_DNA"/>
</dbReference>
<evidence type="ECO:0000256" key="5">
    <source>
        <dbReference type="ARBA" id="ARBA00022963"/>
    </source>
</evidence>
<evidence type="ECO:0000256" key="2">
    <source>
        <dbReference type="ARBA" id="ARBA00012027"/>
    </source>
</evidence>
<dbReference type="SMART" id="SM00155">
    <property type="entry name" value="PLDc"/>
    <property type="match status" value="1"/>
</dbReference>
<dbReference type="EC" id="3.1.4.4" evidence="2"/>
<feature type="region of interest" description="Disordered" evidence="7">
    <location>
        <begin position="736"/>
        <end position="778"/>
    </location>
</feature>
<evidence type="ECO:0000259" key="9">
    <source>
        <dbReference type="PROSITE" id="PS50035"/>
    </source>
</evidence>
<dbReference type="CDD" id="cd09138">
    <property type="entry name" value="PLDc_vPLD1_2_yPLD_like_1"/>
    <property type="match status" value="1"/>
</dbReference>
<dbReference type="GO" id="GO:0009395">
    <property type="term" value="P:phospholipid catabolic process"/>
    <property type="evidence" value="ECO:0007669"/>
    <property type="project" value="TreeGrafter"/>
</dbReference>
<proteinExistence type="predicted"/>
<evidence type="ECO:0000313" key="10">
    <source>
        <dbReference type="EMBL" id="KAL0375790.1"/>
    </source>
</evidence>
<dbReference type="Gene3D" id="3.30.870.10">
    <property type="entry name" value="Endonuclease Chain A"/>
    <property type="match status" value="1"/>
</dbReference>
<evidence type="ECO:0000256" key="7">
    <source>
        <dbReference type="SAM" id="MobiDB-lite"/>
    </source>
</evidence>
<organism evidence="10">
    <name type="scientific">Sesamum calycinum</name>
    <dbReference type="NCBI Taxonomy" id="2727403"/>
    <lineage>
        <taxon>Eukaryota</taxon>
        <taxon>Viridiplantae</taxon>
        <taxon>Streptophyta</taxon>
        <taxon>Embryophyta</taxon>
        <taxon>Tracheophyta</taxon>
        <taxon>Spermatophyta</taxon>
        <taxon>Magnoliopsida</taxon>
        <taxon>eudicotyledons</taxon>
        <taxon>Gunneridae</taxon>
        <taxon>Pentapetalae</taxon>
        <taxon>asterids</taxon>
        <taxon>lamiids</taxon>
        <taxon>Lamiales</taxon>
        <taxon>Pedaliaceae</taxon>
        <taxon>Sesamum</taxon>
    </lineage>
</organism>
<protein>
    <recommendedName>
        <fullName evidence="2">phospholipase D</fullName>
        <ecNumber evidence="2">3.1.4.4</ecNumber>
    </recommendedName>
</protein>
<accession>A0AAW2R6V6</accession>
<keyword evidence="5" id="KW-0442">Lipid degradation</keyword>
<feature type="region of interest" description="Disordered" evidence="7">
    <location>
        <begin position="786"/>
        <end position="805"/>
    </location>
</feature>
<keyword evidence="3" id="KW-0677">Repeat</keyword>
<feature type="compositionally biased region" description="Polar residues" evidence="7">
    <location>
        <begin position="739"/>
        <end position="760"/>
    </location>
</feature>
<dbReference type="SUPFAM" id="SSF50729">
    <property type="entry name" value="PH domain-like"/>
    <property type="match status" value="1"/>
</dbReference>
<reference evidence="10" key="2">
    <citation type="journal article" date="2024" name="Plant">
        <title>Genomic evolution and insights into agronomic trait innovations of Sesamum species.</title>
        <authorList>
            <person name="Miao H."/>
            <person name="Wang L."/>
            <person name="Qu L."/>
            <person name="Liu H."/>
            <person name="Sun Y."/>
            <person name="Le M."/>
            <person name="Wang Q."/>
            <person name="Wei S."/>
            <person name="Zheng Y."/>
            <person name="Lin W."/>
            <person name="Duan Y."/>
            <person name="Cao H."/>
            <person name="Xiong S."/>
            <person name="Wang X."/>
            <person name="Wei L."/>
            <person name="Li C."/>
            <person name="Ma Q."/>
            <person name="Ju M."/>
            <person name="Zhao R."/>
            <person name="Li G."/>
            <person name="Mu C."/>
            <person name="Tian Q."/>
            <person name="Mei H."/>
            <person name="Zhang T."/>
            <person name="Gao T."/>
            <person name="Zhang H."/>
        </authorList>
    </citation>
    <scope>NUCLEOTIDE SEQUENCE</scope>
    <source>
        <strain evidence="10">KEN8</strain>
    </source>
</reference>
<evidence type="ECO:0000256" key="1">
    <source>
        <dbReference type="ARBA" id="ARBA00000798"/>
    </source>
</evidence>
<comment type="caution">
    <text evidence="10">The sequence shown here is derived from an EMBL/GenBank/DDBJ whole genome shotgun (WGS) entry which is preliminary data.</text>
</comment>
<dbReference type="InterPro" id="IPR001736">
    <property type="entry name" value="PLipase_D/transphosphatidylase"/>
</dbReference>
<feature type="domain" description="PLD phosphodiesterase" evidence="9">
    <location>
        <begin position="513"/>
        <end position="540"/>
    </location>
</feature>
<dbReference type="PROSITE" id="PS50003">
    <property type="entry name" value="PH_DOMAIN"/>
    <property type="match status" value="1"/>
</dbReference>
<dbReference type="GO" id="GO:0004630">
    <property type="term" value="F:phospholipase D activity"/>
    <property type="evidence" value="ECO:0007669"/>
    <property type="project" value="UniProtKB-EC"/>
</dbReference>
<dbReference type="AlphaFoldDB" id="A0AAW2R6V6"/>
<dbReference type="PROSITE" id="PS50035">
    <property type="entry name" value="PLD"/>
    <property type="match status" value="1"/>
</dbReference>